<comment type="caution">
    <text evidence="1">The sequence shown here is derived from an EMBL/GenBank/DDBJ whole genome shotgun (WGS) entry which is preliminary data.</text>
</comment>
<evidence type="ECO:0008006" key="3">
    <source>
        <dbReference type="Google" id="ProtNLM"/>
    </source>
</evidence>
<proteinExistence type="predicted"/>
<dbReference type="EMBL" id="JFHR01000026">
    <property type="protein sequence ID" value="KEQ53205.1"/>
    <property type="molecule type" value="Genomic_DNA"/>
</dbReference>
<dbReference type="eggNOG" id="COG1309">
    <property type="taxonomic scope" value="Bacteria"/>
</dbReference>
<dbReference type="AlphaFoldDB" id="A0A081RDD2"/>
<dbReference type="PATRIC" id="fig|46429.4.peg.2467"/>
<dbReference type="Proteomes" id="UP000028411">
    <property type="component" value="Unassembled WGS sequence"/>
</dbReference>
<protein>
    <recommendedName>
        <fullName evidence="3">Regulatory protein TetR</fullName>
    </recommendedName>
</protein>
<evidence type="ECO:0000313" key="1">
    <source>
        <dbReference type="EMBL" id="KEQ53205.1"/>
    </source>
</evidence>
<dbReference type="InterPro" id="IPR009057">
    <property type="entry name" value="Homeodomain-like_sf"/>
</dbReference>
<dbReference type="SUPFAM" id="SSF46689">
    <property type="entry name" value="Homeodomain-like"/>
    <property type="match status" value="1"/>
</dbReference>
<name>A0A081RDD2_SPHCR</name>
<gene>
    <name evidence="1" type="ORF">BV95_02489</name>
</gene>
<evidence type="ECO:0000313" key="2">
    <source>
        <dbReference type="Proteomes" id="UP000028411"/>
    </source>
</evidence>
<sequence>MAHRLAKSVAMASNSRSETTRRQLCLAAETLVAQSGIGVATLRAVAIAAGQKNTAAVSYHFGSVEELLRTVVDMRLQDTEADRSRMIRESGPSLDSLDAFTAWRCMMRPYFLLHDEQAPHAHIRFMMHMSGAGLLSDPFDARVPRPGAPSIAALLERLHAALGWLPPQLGRARIAMAGTMMWNAVALFDKHGFGQEQPALDLETLLADVEKLVRLVLSAPA</sequence>
<dbReference type="Gene3D" id="1.10.357.10">
    <property type="entry name" value="Tetracycline Repressor, domain 2"/>
    <property type="match status" value="1"/>
</dbReference>
<reference evidence="1 2" key="1">
    <citation type="submission" date="2014-02" db="EMBL/GenBank/DDBJ databases">
        <title>Whole genome sequence of Sphingobium chlorophenolicum NBRC 16172.</title>
        <authorList>
            <person name="Gan H.M."/>
            <person name="Gan H.Y."/>
            <person name="Chew T.H."/>
            <person name="Savka M.A."/>
        </authorList>
    </citation>
    <scope>NUCLEOTIDE SEQUENCE [LARGE SCALE GENOMIC DNA]</scope>
    <source>
        <strain evidence="1 2">NBRC 16172</strain>
    </source>
</reference>
<organism evidence="1 2">
    <name type="scientific">Sphingobium chlorophenolicum</name>
    <dbReference type="NCBI Taxonomy" id="46429"/>
    <lineage>
        <taxon>Bacteria</taxon>
        <taxon>Pseudomonadati</taxon>
        <taxon>Pseudomonadota</taxon>
        <taxon>Alphaproteobacteria</taxon>
        <taxon>Sphingomonadales</taxon>
        <taxon>Sphingomonadaceae</taxon>
        <taxon>Sphingobium</taxon>
    </lineage>
</organism>
<accession>A0A081RDD2</accession>